<feature type="region of interest" description="Disordered" evidence="1">
    <location>
        <begin position="1"/>
        <end position="299"/>
    </location>
</feature>
<gene>
    <name evidence="2" type="ORF">LTRI10_LOCUS4321</name>
</gene>
<keyword evidence="3" id="KW-1185">Reference proteome</keyword>
<reference evidence="2 3" key="1">
    <citation type="submission" date="2024-04" db="EMBL/GenBank/DDBJ databases">
        <authorList>
            <person name="Fracassetti M."/>
        </authorList>
    </citation>
    <scope>NUCLEOTIDE SEQUENCE [LARGE SCALE GENOMIC DNA]</scope>
</reference>
<evidence type="ECO:0000313" key="3">
    <source>
        <dbReference type="Proteomes" id="UP001497516"/>
    </source>
</evidence>
<feature type="compositionally biased region" description="Polar residues" evidence="1">
    <location>
        <begin position="187"/>
        <end position="205"/>
    </location>
</feature>
<dbReference type="AlphaFoldDB" id="A0AAV2CJ90"/>
<feature type="compositionally biased region" description="Basic and acidic residues" evidence="1">
    <location>
        <begin position="12"/>
        <end position="31"/>
    </location>
</feature>
<accession>A0AAV2CJ90</accession>
<proteinExistence type="predicted"/>
<sequence>MPSESSEGVLSPEERTKTSFKTAEPEIRPEIVEDFGPWMLATRNRRKPRQQATQKTGTKEKAEDEKSTHEGSGSRFKVLTEETAEGVETEQNPDDAEVIGAKEMEGENDKAEENRKDEQPKEKGKEKKAENQKKDGKKSNNNAVKDSNRKPNQKISPENPKSKTKGNDTPKKQEDQTTKKTTEVANKESNPQPITTHQNGASQVFTPLKMRNGTGKEQSKDAKPGHQPKMKETQNKHSKSTEMKNTKPPENVVHPSRKINFDPKQGSDAQMPENATQSLTAKPKCGEGMGETAMAVDSN</sequence>
<feature type="compositionally biased region" description="Basic and acidic residues" evidence="1">
    <location>
        <begin position="57"/>
        <end position="69"/>
    </location>
</feature>
<name>A0AAV2CJ90_9ROSI</name>
<evidence type="ECO:0000256" key="1">
    <source>
        <dbReference type="SAM" id="MobiDB-lite"/>
    </source>
</evidence>
<protein>
    <submittedName>
        <fullName evidence="2">Uncharacterized protein</fullName>
    </submittedName>
</protein>
<feature type="compositionally biased region" description="Basic and acidic residues" evidence="1">
    <location>
        <begin position="217"/>
        <end position="247"/>
    </location>
</feature>
<dbReference type="EMBL" id="OZ034813">
    <property type="protein sequence ID" value="CAL1356635.1"/>
    <property type="molecule type" value="Genomic_DNA"/>
</dbReference>
<evidence type="ECO:0000313" key="2">
    <source>
        <dbReference type="EMBL" id="CAL1356635.1"/>
    </source>
</evidence>
<organism evidence="2 3">
    <name type="scientific">Linum trigynum</name>
    <dbReference type="NCBI Taxonomy" id="586398"/>
    <lineage>
        <taxon>Eukaryota</taxon>
        <taxon>Viridiplantae</taxon>
        <taxon>Streptophyta</taxon>
        <taxon>Embryophyta</taxon>
        <taxon>Tracheophyta</taxon>
        <taxon>Spermatophyta</taxon>
        <taxon>Magnoliopsida</taxon>
        <taxon>eudicotyledons</taxon>
        <taxon>Gunneridae</taxon>
        <taxon>Pentapetalae</taxon>
        <taxon>rosids</taxon>
        <taxon>fabids</taxon>
        <taxon>Malpighiales</taxon>
        <taxon>Linaceae</taxon>
        <taxon>Linum</taxon>
    </lineage>
</organism>
<feature type="compositionally biased region" description="Basic and acidic residues" evidence="1">
    <location>
        <begin position="165"/>
        <end position="186"/>
    </location>
</feature>
<dbReference type="Proteomes" id="UP001497516">
    <property type="component" value="Chromosome 1"/>
</dbReference>
<feature type="compositionally biased region" description="Acidic residues" evidence="1">
    <location>
        <begin position="82"/>
        <end position="97"/>
    </location>
</feature>
<feature type="compositionally biased region" description="Basic and acidic residues" evidence="1">
    <location>
        <begin position="100"/>
        <end position="138"/>
    </location>
</feature>